<feature type="transmembrane region" description="Helical" evidence="6">
    <location>
        <begin position="443"/>
        <end position="467"/>
    </location>
</feature>
<dbReference type="Pfam" id="PF13567">
    <property type="entry name" value="DUF4131"/>
    <property type="match status" value="1"/>
</dbReference>
<comment type="subcellular location">
    <subcellularLocation>
        <location evidence="1">Cell membrane</location>
        <topology evidence="1">Multi-pass membrane protein</topology>
    </subcellularLocation>
</comment>
<name>A0ABT2NNN6_9RHOB</name>
<evidence type="ECO:0000256" key="6">
    <source>
        <dbReference type="SAM" id="Phobius"/>
    </source>
</evidence>
<gene>
    <name evidence="9" type="ORF">N5I32_06615</name>
</gene>
<evidence type="ECO:0000256" key="4">
    <source>
        <dbReference type="ARBA" id="ARBA00022989"/>
    </source>
</evidence>
<feature type="transmembrane region" description="Helical" evidence="6">
    <location>
        <begin position="344"/>
        <end position="360"/>
    </location>
</feature>
<feature type="transmembrane region" description="Helical" evidence="6">
    <location>
        <begin position="372"/>
        <end position="389"/>
    </location>
</feature>
<dbReference type="InterPro" id="IPR025405">
    <property type="entry name" value="DUF4131"/>
</dbReference>
<keyword evidence="5 6" id="KW-0472">Membrane</keyword>
<keyword evidence="10" id="KW-1185">Reference proteome</keyword>
<dbReference type="Pfam" id="PF03772">
    <property type="entry name" value="Competence"/>
    <property type="match status" value="1"/>
</dbReference>
<protein>
    <submittedName>
        <fullName evidence="9">ComEC family competence protein</fullName>
    </submittedName>
</protein>
<reference evidence="10" key="1">
    <citation type="submission" date="2023-07" db="EMBL/GenBank/DDBJ databases">
        <title>Defluviimonas sediminis sp. nov., isolated from mangrove sediment.</title>
        <authorList>
            <person name="Liu L."/>
            <person name="Li J."/>
            <person name="Huang Y."/>
            <person name="Pan J."/>
            <person name="Li M."/>
        </authorList>
    </citation>
    <scope>NUCLEOTIDE SEQUENCE [LARGE SCALE GENOMIC DNA]</scope>
    <source>
        <strain evidence="10">FT324</strain>
    </source>
</reference>
<comment type="caution">
    <text evidence="9">The sequence shown here is derived from an EMBL/GenBank/DDBJ whole genome shotgun (WGS) entry which is preliminary data.</text>
</comment>
<keyword evidence="2" id="KW-1003">Cell membrane</keyword>
<feature type="transmembrane region" description="Helical" evidence="6">
    <location>
        <begin position="401"/>
        <end position="423"/>
    </location>
</feature>
<evidence type="ECO:0000256" key="5">
    <source>
        <dbReference type="ARBA" id="ARBA00023136"/>
    </source>
</evidence>
<feature type="transmembrane region" description="Helical" evidence="6">
    <location>
        <begin position="264"/>
        <end position="282"/>
    </location>
</feature>
<feature type="transmembrane region" description="Helical" evidence="6">
    <location>
        <begin position="302"/>
        <end position="323"/>
    </location>
</feature>
<keyword evidence="4 6" id="KW-1133">Transmembrane helix</keyword>
<feature type="domain" description="DUF4131" evidence="8">
    <location>
        <begin position="50"/>
        <end position="200"/>
    </location>
</feature>
<evidence type="ECO:0000259" key="7">
    <source>
        <dbReference type="Pfam" id="PF03772"/>
    </source>
</evidence>
<evidence type="ECO:0000313" key="9">
    <source>
        <dbReference type="EMBL" id="MCT8329179.1"/>
    </source>
</evidence>
<feature type="transmembrane region" description="Helical" evidence="6">
    <location>
        <begin position="474"/>
        <end position="497"/>
    </location>
</feature>
<dbReference type="Proteomes" id="UP001205601">
    <property type="component" value="Unassembled WGS sequence"/>
</dbReference>
<feature type="transmembrane region" description="Helical" evidence="6">
    <location>
        <begin position="20"/>
        <end position="40"/>
    </location>
</feature>
<dbReference type="InterPro" id="IPR004477">
    <property type="entry name" value="ComEC_N"/>
</dbReference>
<evidence type="ECO:0000313" key="10">
    <source>
        <dbReference type="Proteomes" id="UP001205601"/>
    </source>
</evidence>
<dbReference type="PANTHER" id="PTHR30619:SF1">
    <property type="entry name" value="RECOMBINATION PROTEIN 2"/>
    <property type="match status" value="1"/>
</dbReference>
<dbReference type="PANTHER" id="PTHR30619">
    <property type="entry name" value="DNA INTERNALIZATION/COMPETENCE PROTEIN COMEC/REC2"/>
    <property type="match status" value="1"/>
</dbReference>
<sequence>MVALARPLATLLDALSAARGAVLPWAPVMLSFGIGAYFLAREEPGQGAYALAGAGFLLALLLRLFGGERWHLPAVGAALALAGFLIAGARADLVAGPVLADRYYGPVVGRIVGIDRSFSDQPRLTLDQVSLDIVAPSRTPAKVRVALHGEDAFVPEPGQRVRLIAHLSPPDGPVEPGGFDFQRIAWFERLGAVGYTRDPVTVTAPSDGGPGLWAFRVRMWLSRAMQAGMEGQAGAFAAALMTGDRSGVTRATNDALRNSNLSHLISISGLHMGLLSGFVFAFCRYGLALVPPLALRLNTKKIAAVLALFAATFYLFLAGPNVATRRAYVMAAVMLVAVLLDRRAISLRSVAIAALIVLLLEPESLVEPGFQMSFGATVALIAAFQHWARVSARLPALLRPVAALCLSSLAAGTATLPIAAVHFNRIAEYGFVANLAAVPLMGMAVMPAGVVAALLAPFGLAAPALWVMEQGCRAILLVAAFVSGLDGAVIPVVTPVAWVLPVMSLGALTFVLTRPPWLRVCGAAAVAASLAGWNLAERPLLLIAGEGALVGLRTPEGRALSKAKGAGFVAASWLEDDGDLVDQETAFARGAFTGTRGQVRADLGPVALWHLTGKTSARRAEAVCTPGAIVVLDGYWQGGSPACRLFDAQFLDQSGAVAVQDSGQGIVTVVSARDLAGRRLWNDRGTRARRLGN</sequence>
<proteinExistence type="predicted"/>
<evidence type="ECO:0000256" key="2">
    <source>
        <dbReference type="ARBA" id="ARBA00022475"/>
    </source>
</evidence>
<dbReference type="NCBIfam" id="TIGR00360">
    <property type="entry name" value="ComEC_N-term"/>
    <property type="match status" value="1"/>
</dbReference>
<feature type="domain" description="ComEC/Rec2-related protein" evidence="7">
    <location>
        <begin position="240"/>
        <end position="513"/>
    </location>
</feature>
<dbReference type="RefSeq" id="WP_261494598.1">
    <property type="nucleotide sequence ID" value="NZ_JAOCQF010000001.1"/>
</dbReference>
<evidence type="ECO:0000256" key="3">
    <source>
        <dbReference type="ARBA" id="ARBA00022692"/>
    </source>
</evidence>
<feature type="transmembrane region" description="Helical" evidence="6">
    <location>
        <begin position="47"/>
        <end position="65"/>
    </location>
</feature>
<evidence type="ECO:0000256" key="1">
    <source>
        <dbReference type="ARBA" id="ARBA00004651"/>
    </source>
</evidence>
<evidence type="ECO:0000259" key="8">
    <source>
        <dbReference type="Pfam" id="PF13567"/>
    </source>
</evidence>
<keyword evidence="3 6" id="KW-0812">Transmembrane</keyword>
<feature type="transmembrane region" description="Helical" evidence="6">
    <location>
        <begin position="71"/>
        <end position="89"/>
    </location>
</feature>
<organism evidence="9 10">
    <name type="scientific">Albidovulum sediminis</name>
    <dbReference type="NCBI Taxonomy" id="3066345"/>
    <lineage>
        <taxon>Bacteria</taxon>
        <taxon>Pseudomonadati</taxon>
        <taxon>Pseudomonadota</taxon>
        <taxon>Alphaproteobacteria</taxon>
        <taxon>Rhodobacterales</taxon>
        <taxon>Paracoccaceae</taxon>
        <taxon>Albidovulum</taxon>
    </lineage>
</organism>
<accession>A0ABT2NNN6</accession>
<dbReference type="EMBL" id="JAOCQF010000001">
    <property type="protein sequence ID" value="MCT8329179.1"/>
    <property type="molecule type" value="Genomic_DNA"/>
</dbReference>
<dbReference type="InterPro" id="IPR052159">
    <property type="entry name" value="Competence_DNA_uptake"/>
</dbReference>